<evidence type="ECO:0000256" key="4">
    <source>
        <dbReference type="ARBA" id="ARBA00005366"/>
    </source>
</evidence>
<dbReference type="PANTHER" id="PTHR28216">
    <property type="entry name" value="DASH COMPLEX SUBUNIT DUO1"/>
    <property type="match status" value="1"/>
</dbReference>
<dbReference type="GO" id="GO:0072686">
    <property type="term" value="C:mitotic spindle"/>
    <property type="evidence" value="ECO:0007669"/>
    <property type="project" value="InterPro"/>
</dbReference>
<keyword evidence="13" id="KW-0206">Cytoskeleton</keyword>
<keyword evidence="15" id="KW-0131">Cell cycle</keyword>
<dbReference type="RefSeq" id="XP_012180433.1">
    <property type="nucleotide sequence ID" value="XM_012325043.1"/>
</dbReference>
<keyword evidence="20" id="KW-1133">Transmembrane helix</keyword>
<keyword evidence="12" id="KW-0175">Coiled coil</keyword>
<feature type="region of interest" description="Disordered" evidence="19">
    <location>
        <begin position="23"/>
        <end position="61"/>
    </location>
</feature>
<keyword evidence="16" id="KW-0137">Centromere</keyword>
<keyword evidence="22" id="KW-1185">Reference proteome</keyword>
<dbReference type="EMBL" id="HE797020">
    <property type="protein sequence ID" value="CCM01150.1"/>
    <property type="molecule type" value="Genomic_DNA"/>
</dbReference>
<dbReference type="Proteomes" id="UP000006352">
    <property type="component" value="Unassembled WGS sequence"/>
</dbReference>
<name>J4GNC5_9APHY</name>
<evidence type="ECO:0000256" key="16">
    <source>
        <dbReference type="ARBA" id="ARBA00023328"/>
    </source>
</evidence>
<gene>
    <name evidence="21" type="ORF">FIBRA_03198</name>
</gene>
<feature type="transmembrane region" description="Helical" evidence="20">
    <location>
        <begin position="567"/>
        <end position="590"/>
    </location>
</feature>
<keyword evidence="20" id="KW-0472">Membrane</keyword>
<evidence type="ECO:0000256" key="15">
    <source>
        <dbReference type="ARBA" id="ARBA00023306"/>
    </source>
</evidence>
<dbReference type="GO" id="GO:0000278">
    <property type="term" value="P:mitotic cell cycle"/>
    <property type="evidence" value="ECO:0007669"/>
    <property type="project" value="InterPro"/>
</dbReference>
<feature type="region of interest" description="Disordered" evidence="19">
    <location>
        <begin position="209"/>
        <end position="262"/>
    </location>
</feature>
<keyword evidence="6" id="KW-0963">Cytoplasm</keyword>
<accession>J4GNC5</accession>
<dbReference type="GO" id="GO:0007059">
    <property type="term" value="P:chromosome segregation"/>
    <property type="evidence" value="ECO:0007669"/>
    <property type="project" value="UniProtKB-KW"/>
</dbReference>
<comment type="similarity">
    <text evidence="4">Belongs to the DASH complex DUO1 family.</text>
</comment>
<keyword evidence="7" id="KW-0132">Cell division</keyword>
<reference evidence="21 22" key="1">
    <citation type="journal article" date="2012" name="Appl. Environ. Microbiol.">
        <title>Short-read sequencing for genomic analysis of the brown rot fungus Fibroporia radiculosa.</title>
        <authorList>
            <person name="Tang J.D."/>
            <person name="Perkins A.D."/>
            <person name="Sonstegard T.S."/>
            <person name="Schroeder S.G."/>
            <person name="Burgess S.C."/>
            <person name="Diehl S.V."/>
        </authorList>
    </citation>
    <scope>NUCLEOTIDE SEQUENCE [LARGE SCALE GENOMIC DNA]</scope>
    <source>
        <strain evidence="21 22">TFFH 294</strain>
    </source>
</reference>
<evidence type="ECO:0000256" key="1">
    <source>
        <dbReference type="ARBA" id="ARBA00004123"/>
    </source>
</evidence>
<evidence type="ECO:0000256" key="12">
    <source>
        <dbReference type="ARBA" id="ARBA00023054"/>
    </source>
</evidence>
<feature type="compositionally biased region" description="Low complexity" evidence="19">
    <location>
        <begin position="40"/>
        <end position="51"/>
    </location>
</feature>
<evidence type="ECO:0000256" key="5">
    <source>
        <dbReference type="ARBA" id="ARBA00022454"/>
    </source>
</evidence>
<keyword evidence="8" id="KW-0493">Microtubule</keyword>
<keyword evidence="14" id="KW-0539">Nucleus</keyword>
<proteinExistence type="inferred from homology"/>
<evidence type="ECO:0000256" key="14">
    <source>
        <dbReference type="ARBA" id="ARBA00023242"/>
    </source>
</evidence>
<sequence>MDSPNISELNDLHNGSRLLSESSILHNSSSDSLRTGPGGDDLSLSELSLSDRPPPGPPRRPKFSLLARPSQQELDIADESGVSDDVDVDVDVGQEGVFDQTMRQEDIEKTQRTAAKSREERLQHDLFILKKLNSAFETYKDALRETKSSTERVAIQLENTNTLLDKYVNLLTKSENVARLIMDKRWQGAEVDEEILEREQLEAIARARREEEERVLAEQRERERLEREEKERKEREETEKLQRERAEATKSTGRGSGVRGVRGTRASLRGVVPRAAAAASTRGMRGVASAAIKRPASSASTRSASGSGTMRAWTAILPCLLAPPSDKDMTAAKLLTLDEHIVEPAVSPHRVTSTPIHPELKTQVWVVAAVWAGSVQRGDCDSMNYCTSSGICELRGCRRDQFPFGYPSDVTLPPLCGTGRFCPDEEDRCISLLTVGSPCQFNRDDQCIGPPNHRELTDGTGFGLNVNGSVCLNNLSPRWANASVGDACQVQNIAFVAFGRNGINYPDVVSRDNCRVGAYCDSQKLACIRTKNIGVTCSADKECSTYNCLAAGICGPRTDAPVHVSTWVYAVVGAGGCGAIITILASLFFFHKKERDAEREKRIQYWQEQNALRQNLMQMKKTAHDYYPSVPGSRSTLRGSPLVNDSVMFDADQTHPHYGNMQSSGAP</sequence>
<comment type="subcellular location">
    <subcellularLocation>
        <location evidence="3">Chromosome</location>
        <location evidence="3">Centromere</location>
        <location evidence="3">Kinetochore</location>
    </subcellularLocation>
    <subcellularLocation>
        <location evidence="2">Cytoplasm</location>
        <location evidence="2">Cytoskeleton</location>
        <location evidence="2">Spindle</location>
    </subcellularLocation>
    <subcellularLocation>
        <location evidence="1">Nucleus</location>
    </subcellularLocation>
</comment>
<dbReference type="GO" id="GO:0042729">
    <property type="term" value="C:DASH complex"/>
    <property type="evidence" value="ECO:0007669"/>
    <property type="project" value="InterPro"/>
</dbReference>
<dbReference type="PANTHER" id="PTHR28216:SF1">
    <property type="entry name" value="DASH COMPLEX SUBUNIT DUO1"/>
    <property type="match status" value="1"/>
</dbReference>
<evidence type="ECO:0000256" key="9">
    <source>
        <dbReference type="ARBA" id="ARBA00022776"/>
    </source>
</evidence>
<protein>
    <recommendedName>
        <fullName evidence="17">DASH complex subunit DUO1</fullName>
    </recommendedName>
    <alternativeName>
        <fullName evidence="18">Outer kinetochore protein DUO1</fullName>
    </alternativeName>
</protein>
<dbReference type="GO" id="GO:0005874">
    <property type="term" value="C:microtubule"/>
    <property type="evidence" value="ECO:0007669"/>
    <property type="project" value="UniProtKB-KW"/>
</dbReference>
<feature type="compositionally biased region" description="Basic and acidic residues" evidence="19">
    <location>
        <begin position="209"/>
        <end position="248"/>
    </location>
</feature>
<evidence type="ECO:0000256" key="2">
    <source>
        <dbReference type="ARBA" id="ARBA00004186"/>
    </source>
</evidence>
<dbReference type="OrthoDB" id="195231at2759"/>
<evidence type="ECO:0000313" key="22">
    <source>
        <dbReference type="Proteomes" id="UP000006352"/>
    </source>
</evidence>
<dbReference type="Pfam" id="PF08651">
    <property type="entry name" value="DASH_Duo1"/>
    <property type="match status" value="1"/>
</dbReference>
<dbReference type="STRING" id="599839.J4GNC5"/>
<dbReference type="GeneID" id="24096061"/>
<evidence type="ECO:0000256" key="20">
    <source>
        <dbReference type="SAM" id="Phobius"/>
    </source>
</evidence>
<evidence type="ECO:0000256" key="10">
    <source>
        <dbReference type="ARBA" id="ARBA00022829"/>
    </source>
</evidence>
<keyword evidence="5" id="KW-0158">Chromosome</keyword>
<evidence type="ECO:0000256" key="18">
    <source>
        <dbReference type="ARBA" id="ARBA00044358"/>
    </source>
</evidence>
<dbReference type="HOGENOM" id="CLU_411619_0_0_1"/>
<keyword evidence="9" id="KW-0498">Mitosis</keyword>
<keyword evidence="20" id="KW-0812">Transmembrane</keyword>
<dbReference type="InterPro" id="IPR013960">
    <property type="entry name" value="DASH_Duo1"/>
</dbReference>
<evidence type="ECO:0000256" key="6">
    <source>
        <dbReference type="ARBA" id="ARBA00022490"/>
    </source>
</evidence>
<evidence type="ECO:0000256" key="19">
    <source>
        <dbReference type="SAM" id="MobiDB-lite"/>
    </source>
</evidence>
<keyword evidence="11" id="KW-0995">Kinetochore</keyword>
<evidence type="ECO:0000313" key="21">
    <source>
        <dbReference type="EMBL" id="CCM01150.1"/>
    </source>
</evidence>
<evidence type="ECO:0000256" key="7">
    <source>
        <dbReference type="ARBA" id="ARBA00022618"/>
    </source>
</evidence>
<feature type="compositionally biased region" description="Low complexity" evidence="19">
    <location>
        <begin position="23"/>
        <end position="33"/>
    </location>
</feature>
<dbReference type="GO" id="GO:0051301">
    <property type="term" value="P:cell division"/>
    <property type="evidence" value="ECO:0007669"/>
    <property type="project" value="UniProtKB-KW"/>
</dbReference>
<evidence type="ECO:0000256" key="3">
    <source>
        <dbReference type="ARBA" id="ARBA00004629"/>
    </source>
</evidence>
<evidence type="ECO:0000256" key="17">
    <source>
        <dbReference type="ARBA" id="ARBA00044152"/>
    </source>
</evidence>
<evidence type="ECO:0000256" key="8">
    <source>
        <dbReference type="ARBA" id="ARBA00022701"/>
    </source>
</evidence>
<evidence type="ECO:0000256" key="13">
    <source>
        <dbReference type="ARBA" id="ARBA00023212"/>
    </source>
</evidence>
<dbReference type="AlphaFoldDB" id="J4GNC5"/>
<evidence type="ECO:0000256" key="11">
    <source>
        <dbReference type="ARBA" id="ARBA00022838"/>
    </source>
</evidence>
<organism evidence="21 22">
    <name type="scientific">Fibroporia radiculosa</name>
    <dbReference type="NCBI Taxonomy" id="599839"/>
    <lineage>
        <taxon>Eukaryota</taxon>
        <taxon>Fungi</taxon>
        <taxon>Dikarya</taxon>
        <taxon>Basidiomycota</taxon>
        <taxon>Agaricomycotina</taxon>
        <taxon>Agaricomycetes</taxon>
        <taxon>Polyporales</taxon>
        <taxon>Fibroporiaceae</taxon>
        <taxon>Fibroporia</taxon>
    </lineage>
</organism>
<keyword evidence="10" id="KW-0159">Chromosome partition</keyword>
<dbReference type="InParanoid" id="J4GNC5"/>